<dbReference type="Gene3D" id="3.40.1350.10">
    <property type="match status" value="1"/>
</dbReference>
<sequence>MTHVIWQGTWKGRTPNGLEHQRARSIVRPTGGIMRGKFPSRKTGRMVHHEGMLELDAIYHFETSPLVAQYTEQPQTVHYADGPTLRRYTPDFELKLANGESILVEVKPHKFAYEPDTKSKLDKVTKHFEREQRNYVILTDRVLQIEPRLSNLRRIYHLAPRLLPTYLKCVAKLQQTQALFPISLGAAIAPLSHVELDPYSLLLMGLLTCDLNSPLDDSTILILKEENEHAWFRLSDRFGF</sequence>
<comment type="caution">
    <text evidence="2">The sequence shown here is derived from an EMBL/GenBank/DDBJ whole genome shotgun (WGS) entry which is preliminary data.</text>
</comment>
<dbReference type="GO" id="GO:0003676">
    <property type="term" value="F:nucleic acid binding"/>
    <property type="evidence" value="ECO:0007669"/>
    <property type="project" value="InterPro"/>
</dbReference>
<evidence type="ECO:0000313" key="2">
    <source>
        <dbReference type="EMBL" id="MYM84128.1"/>
    </source>
</evidence>
<dbReference type="EMBL" id="WWCP01000028">
    <property type="protein sequence ID" value="MYM84128.1"/>
    <property type="molecule type" value="Genomic_DNA"/>
</dbReference>
<proteinExistence type="predicted"/>
<name>A0A6L8MR26_9BURK</name>
<protein>
    <submittedName>
        <fullName evidence="2">Transposase</fullName>
    </submittedName>
</protein>
<dbReference type="RefSeq" id="WP_161020728.1">
    <property type="nucleotide sequence ID" value="NZ_WWCP01000028.1"/>
</dbReference>
<evidence type="ECO:0000313" key="3">
    <source>
        <dbReference type="Proteomes" id="UP000474565"/>
    </source>
</evidence>
<dbReference type="AlphaFoldDB" id="A0A6L8MR26"/>
<accession>A0A6L8MR26</accession>
<dbReference type="InterPro" id="IPR014833">
    <property type="entry name" value="TnsA_N"/>
</dbReference>
<dbReference type="Pfam" id="PF08722">
    <property type="entry name" value="Tn7_TnsA-like_N"/>
    <property type="match status" value="1"/>
</dbReference>
<evidence type="ECO:0000259" key="1">
    <source>
        <dbReference type="Pfam" id="PF08722"/>
    </source>
</evidence>
<reference evidence="2 3" key="1">
    <citation type="submission" date="2019-12" db="EMBL/GenBank/DDBJ databases">
        <title>Novel species isolated from a subtropical stream in China.</title>
        <authorList>
            <person name="Lu H."/>
        </authorList>
    </citation>
    <scope>NUCLEOTIDE SEQUENCE [LARGE SCALE GENOMIC DNA]</scope>
    <source>
        <strain evidence="2 3">FT50W</strain>
    </source>
</reference>
<dbReference type="InterPro" id="IPR011856">
    <property type="entry name" value="tRNA_endonuc-like_dom_sf"/>
</dbReference>
<organism evidence="2 3">
    <name type="scientific">Duganella lactea</name>
    <dbReference type="NCBI Taxonomy" id="2692173"/>
    <lineage>
        <taxon>Bacteria</taxon>
        <taxon>Pseudomonadati</taxon>
        <taxon>Pseudomonadota</taxon>
        <taxon>Betaproteobacteria</taxon>
        <taxon>Burkholderiales</taxon>
        <taxon>Oxalobacteraceae</taxon>
        <taxon>Telluria group</taxon>
        <taxon>Duganella</taxon>
    </lineage>
</organism>
<gene>
    <name evidence="2" type="ORF">GTP44_19510</name>
</gene>
<feature type="domain" description="TnsA endonuclease N-terminal" evidence="1">
    <location>
        <begin position="65"/>
        <end position="140"/>
    </location>
</feature>
<dbReference type="Proteomes" id="UP000474565">
    <property type="component" value="Unassembled WGS sequence"/>
</dbReference>